<dbReference type="Proteomes" id="UP000192319">
    <property type="component" value="Unassembled WGS sequence"/>
</dbReference>
<sequence>MQQDDRQLLVAVTEVGPKYLGGLGLTKVYELINNGQLVKCNIGRRGFVTRKSIEAYVDRLAAAK</sequence>
<gene>
    <name evidence="2" type="ORF">BST11_15345</name>
    <name evidence="1" type="ORF">H7K38_15000</name>
</gene>
<comment type="caution">
    <text evidence="1">The sequence shown here is derived from an EMBL/GenBank/DDBJ whole genome shotgun (WGS) entry which is preliminary data.</text>
</comment>
<dbReference type="AlphaFoldDB" id="A0AA41XR99"/>
<proteinExistence type="predicted"/>
<accession>A0AA41XR99</accession>
<evidence type="ECO:0000313" key="3">
    <source>
        <dbReference type="Proteomes" id="UP000192319"/>
    </source>
</evidence>
<organism evidence="1 4">
    <name type="scientific">Mycobacterium alsense</name>
    <dbReference type="NCBI Taxonomy" id="324058"/>
    <lineage>
        <taxon>Bacteria</taxon>
        <taxon>Bacillati</taxon>
        <taxon>Actinomycetota</taxon>
        <taxon>Actinomycetes</taxon>
        <taxon>Mycobacteriales</taxon>
        <taxon>Mycobacteriaceae</taxon>
        <taxon>Mycobacterium</taxon>
    </lineage>
</organism>
<protein>
    <submittedName>
        <fullName evidence="1">DNA-binding protein</fullName>
    </submittedName>
</protein>
<reference evidence="2 3" key="1">
    <citation type="submission" date="2017-02" db="EMBL/GenBank/DDBJ databases">
        <title>The new phylogeny of genus Mycobacterium.</title>
        <authorList>
            <person name="Tortoli E."/>
            <person name="Trovato A."/>
            <person name="Cirillo D.M."/>
        </authorList>
    </citation>
    <scope>NUCLEOTIDE SEQUENCE [LARGE SCALE GENOMIC DNA]</scope>
    <source>
        <strain evidence="2 3">DSM 45230</strain>
    </source>
</reference>
<dbReference type="RefSeq" id="WP_083138769.1">
    <property type="nucleotide sequence ID" value="NZ_JACKVH010000014.1"/>
</dbReference>
<dbReference type="GO" id="GO:0003677">
    <property type="term" value="F:DNA binding"/>
    <property type="evidence" value="ECO:0007669"/>
    <property type="project" value="UniProtKB-KW"/>
</dbReference>
<dbReference type="EMBL" id="MVHD01000025">
    <property type="protein sequence ID" value="OQZ89947.1"/>
    <property type="molecule type" value="Genomic_DNA"/>
</dbReference>
<keyword evidence="3" id="KW-1185">Reference proteome</keyword>
<name>A0AA41XR99_9MYCO</name>
<reference evidence="1" key="3">
    <citation type="journal article" date="2022" name="BMC Genomics">
        <title>Comparative genome analysis of mycobacteria focusing on tRNA and non-coding RNA.</title>
        <authorList>
            <person name="Behra P.R.K."/>
            <person name="Pettersson B.M.F."/>
            <person name="Ramesh M."/>
            <person name="Das S."/>
            <person name="Dasgupta S."/>
            <person name="Kirsebom L.A."/>
        </authorList>
    </citation>
    <scope>NUCLEOTIDE SEQUENCE</scope>
    <source>
        <strain evidence="1">CCUG 55640</strain>
    </source>
</reference>
<keyword evidence="1" id="KW-0238">DNA-binding</keyword>
<reference evidence="1" key="2">
    <citation type="submission" date="2020-07" db="EMBL/GenBank/DDBJ databases">
        <authorList>
            <person name="Pettersson B.M.F."/>
            <person name="Behra P.R.K."/>
            <person name="Ramesh M."/>
            <person name="Das S."/>
            <person name="Dasgupta S."/>
            <person name="Kirsebom L.A."/>
        </authorList>
    </citation>
    <scope>NUCLEOTIDE SEQUENCE</scope>
    <source>
        <strain evidence="1">CCUG 55640</strain>
    </source>
</reference>
<evidence type="ECO:0000313" key="2">
    <source>
        <dbReference type="EMBL" id="OQZ89947.1"/>
    </source>
</evidence>
<evidence type="ECO:0000313" key="1">
    <source>
        <dbReference type="EMBL" id="MCV7379954.1"/>
    </source>
</evidence>
<dbReference type="Proteomes" id="UP001141650">
    <property type="component" value="Unassembled WGS sequence"/>
</dbReference>
<dbReference type="EMBL" id="JACKVH010000014">
    <property type="protein sequence ID" value="MCV7379954.1"/>
    <property type="molecule type" value="Genomic_DNA"/>
</dbReference>
<evidence type="ECO:0000313" key="4">
    <source>
        <dbReference type="Proteomes" id="UP001141650"/>
    </source>
</evidence>